<dbReference type="PANTHER" id="PTHR11728">
    <property type="entry name" value="GLYCEROL-3-PHOSPHATE DEHYDROGENASE"/>
    <property type="match status" value="1"/>
</dbReference>
<feature type="domain" description="Glycerol-3-phosphate dehydrogenase NAD-dependent N-terminal" evidence="2">
    <location>
        <begin position="40"/>
        <end position="121"/>
    </location>
</feature>
<dbReference type="AlphaFoldDB" id="A0A1J5SHB1"/>
<dbReference type="GO" id="GO:0046168">
    <property type="term" value="P:glycerol-3-phosphate catabolic process"/>
    <property type="evidence" value="ECO:0007669"/>
    <property type="project" value="InterPro"/>
</dbReference>
<reference evidence="4" key="1">
    <citation type="submission" date="2016-10" db="EMBL/GenBank/DDBJ databases">
        <title>Sequence of Gallionella enrichment culture.</title>
        <authorList>
            <person name="Poehlein A."/>
            <person name="Muehling M."/>
            <person name="Daniel R."/>
        </authorList>
    </citation>
    <scope>NUCLEOTIDE SEQUENCE</scope>
</reference>
<protein>
    <submittedName>
        <fullName evidence="4">Glycerol-3-phosphate dehydrogenase</fullName>
        <ecNumber evidence="4">1.1.1.94</ecNumber>
    </submittedName>
</protein>
<accession>A0A1J5SHB1</accession>
<dbReference type="SUPFAM" id="SSF48179">
    <property type="entry name" value="6-phosphogluconate dehydrogenase C-terminal domain-like"/>
    <property type="match status" value="1"/>
</dbReference>
<dbReference type="GO" id="GO:0005829">
    <property type="term" value="C:cytosol"/>
    <property type="evidence" value="ECO:0007669"/>
    <property type="project" value="TreeGrafter"/>
</dbReference>
<dbReference type="InterPro" id="IPR013328">
    <property type="entry name" value="6PGD_dom2"/>
</dbReference>
<gene>
    <name evidence="4" type="primary">gpsA_8</name>
    <name evidence="4" type="ORF">GALL_184780</name>
</gene>
<evidence type="ECO:0000259" key="3">
    <source>
        <dbReference type="Pfam" id="PF07479"/>
    </source>
</evidence>
<dbReference type="Pfam" id="PF01210">
    <property type="entry name" value="NAD_Gly3P_dh_N"/>
    <property type="match status" value="1"/>
</dbReference>
<dbReference type="EMBL" id="MLJW01000105">
    <property type="protein sequence ID" value="OIQ99541.1"/>
    <property type="molecule type" value="Genomic_DNA"/>
</dbReference>
<proteinExistence type="predicted"/>
<evidence type="ECO:0000259" key="2">
    <source>
        <dbReference type="Pfam" id="PF01210"/>
    </source>
</evidence>
<sequence length="301" mass="33380">MKHRILILGHGKMGHAMECLVSGRHDVRIWCIEEKGDAPLEDLVSWAQVILFCLPVNPHHEVVTRIAPYLAQGSLCLTIAKGLDESGRTAAQVFESTLTEGHHYGVIYGPMISEEIRTGRYAFADVVLSDTADFQVIFDLFLGTRLICEQASDMHGRSWSVILKNVYAIMFGVADELKLGNNMRGHLMVTAISELSGIVQSFGGQAHTPYSYAGLGDLLTTATSEDSHHHALGRQLVRGEWSNISGEGVHTLQMVVKHHLFDWRAFPLFTLAHDIVTAPGTLHERIEDYLAQLRERVSCAI</sequence>
<dbReference type="Gene3D" id="3.40.50.720">
    <property type="entry name" value="NAD(P)-binding Rossmann-like Domain"/>
    <property type="match status" value="1"/>
</dbReference>
<evidence type="ECO:0000256" key="1">
    <source>
        <dbReference type="ARBA" id="ARBA00023002"/>
    </source>
</evidence>
<dbReference type="GO" id="GO:0005975">
    <property type="term" value="P:carbohydrate metabolic process"/>
    <property type="evidence" value="ECO:0007669"/>
    <property type="project" value="InterPro"/>
</dbReference>
<dbReference type="Gene3D" id="1.10.1040.10">
    <property type="entry name" value="N-(1-d-carboxylethyl)-l-norvaline Dehydrogenase, domain 2"/>
    <property type="match status" value="1"/>
</dbReference>
<dbReference type="InterPro" id="IPR036291">
    <property type="entry name" value="NAD(P)-bd_dom_sf"/>
</dbReference>
<feature type="domain" description="Glycerol-3-phosphate dehydrogenase NAD-dependent C-terminal" evidence="3">
    <location>
        <begin position="153"/>
        <end position="278"/>
    </location>
</feature>
<dbReference type="GO" id="GO:0051287">
    <property type="term" value="F:NAD binding"/>
    <property type="evidence" value="ECO:0007669"/>
    <property type="project" value="InterPro"/>
</dbReference>
<dbReference type="PANTHER" id="PTHR11728:SF1">
    <property type="entry name" value="GLYCEROL-3-PHOSPHATE DEHYDROGENASE [NAD(+)] 2, CHLOROPLASTIC"/>
    <property type="match status" value="1"/>
</dbReference>
<organism evidence="4">
    <name type="scientific">mine drainage metagenome</name>
    <dbReference type="NCBI Taxonomy" id="410659"/>
    <lineage>
        <taxon>unclassified sequences</taxon>
        <taxon>metagenomes</taxon>
        <taxon>ecological metagenomes</taxon>
    </lineage>
</organism>
<dbReference type="InterPro" id="IPR011128">
    <property type="entry name" value="G3P_DH_NAD-dep_N"/>
</dbReference>
<evidence type="ECO:0000313" key="4">
    <source>
        <dbReference type="EMBL" id="OIQ99541.1"/>
    </source>
</evidence>
<dbReference type="InterPro" id="IPR006109">
    <property type="entry name" value="G3P_DH_NAD-dep_C"/>
</dbReference>
<dbReference type="GO" id="GO:0047952">
    <property type="term" value="F:glycerol-3-phosphate dehydrogenase [NAD(P)+] activity"/>
    <property type="evidence" value="ECO:0007669"/>
    <property type="project" value="UniProtKB-EC"/>
</dbReference>
<dbReference type="Pfam" id="PF07479">
    <property type="entry name" value="NAD_Gly3P_dh_C"/>
    <property type="match status" value="1"/>
</dbReference>
<dbReference type="SUPFAM" id="SSF51735">
    <property type="entry name" value="NAD(P)-binding Rossmann-fold domains"/>
    <property type="match status" value="1"/>
</dbReference>
<name>A0A1J5SHB1_9ZZZZ</name>
<dbReference type="InterPro" id="IPR008927">
    <property type="entry name" value="6-PGluconate_DH-like_C_sf"/>
</dbReference>
<comment type="caution">
    <text evidence="4">The sequence shown here is derived from an EMBL/GenBank/DDBJ whole genome shotgun (WGS) entry which is preliminary data.</text>
</comment>
<keyword evidence="1 4" id="KW-0560">Oxidoreductase</keyword>
<dbReference type="EC" id="1.1.1.94" evidence="4"/>